<organism evidence="3 4">
    <name type="scientific">Aliarcobacter skirrowii</name>
    <dbReference type="NCBI Taxonomy" id="28200"/>
    <lineage>
        <taxon>Bacteria</taxon>
        <taxon>Pseudomonadati</taxon>
        <taxon>Campylobacterota</taxon>
        <taxon>Epsilonproteobacteria</taxon>
        <taxon>Campylobacterales</taxon>
        <taxon>Arcobacteraceae</taxon>
        <taxon>Aliarcobacter</taxon>
    </lineage>
</organism>
<dbReference type="RefSeq" id="WP_066162453.1">
    <property type="nucleotide sequence ID" value="NZ_CP034309.1"/>
</dbReference>
<dbReference type="EMBL" id="QEYI01000001">
    <property type="protein sequence ID" value="PWE23260.1"/>
    <property type="molecule type" value="Genomic_DNA"/>
</dbReference>
<keyword evidence="1" id="KW-1133">Transmembrane helix</keyword>
<proteinExistence type="predicted"/>
<dbReference type="Proteomes" id="UP001283691">
    <property type="component" value="Unassembled WGS sequence"/>
</dbReference>
<dbReference type="STRING" id="28200.GCA_001572935_00647"/>
<evidence type="ECO:0000313" key="3">
    <source>
        <dbReference type="EMBL" id="PWE23260.1"/>
    </source>
</evidence>
<dbReference type="Proteomes" id="UP000245014">
    <property type="component" value="Unassembled WGS sequence"/>
</dbReference>
<accession>A0A2U2C2M3</accession>
<reference evidence="2" key="2">
    <citation type="journal article" date="2023" name="Front. Microbiol.">
        <title>Genomic diversity and taxonomic marker for Arcobacter species.</title>
        <authorList>
            <person name="Zhou G."/>
            <person name="Gu Y."/>
            <person name="Wang H."/>
            <person name="Chen X."/>
            <person name="Zhang X."/>
            <person name="Shao Z."/>
            <person name="Yan X."/>
            <person name="Zhang J."/>
            <person name="Zhang M."/>
        </authorList>
    </citation>
    <scope>NUCLEOTIDE SEQUENCE</scope>
    <source>
        <strain evidence="2">BJSY19SF1-2</strain>
    </source>
</reference>
<evidence type="ECO:0000256" key="1">
    <source>
        <dbReference type="SAM" id="Phobius"/>
    </source>
</evidence>
<dbReference type="EMBL" id="JAUQUR010000001">
    <property type="protein sequence ID" value="MDX4068546.1"/>
    <property type="molecule type" value="Genomic_DNA"/>
</dbReference>
<sequence>MSEMSFKQAKELVERMEFSELAIKKAVDNLDKASINFEASLKVQEEIVNRIPYVDKKLSIMKIAVSLNIGLILGIFIGKYLI</sequence>
<feature type="transmembrane region" description="Helical" evidence="1">
    <location>
        <begin position="60"/>
        <end position="81"/>
    </location>
</feature>
<dbReference type="AlphaFoldDB" id="A0A2U2C2M3"/>
<name>A0A2U2C2M3_9BACT</name>
<gene>
    <name evidence="3" type="ORF">DF188_00885</name>
    <name evidence="2" type="ORF">Q6A80_02275</name>
</gene>
<protein>
    <recommendedName>
        <fullName evidence="5">Tetrahydromethanopterin S-methyltransferase</fullName>
    </recommendedName>
</protein>
<comment type="caution">
    <text evidence="3">The sequence shown here is derived from an EMBL/GenBank/DDBJ whole genome shotgun (WGS) entry which is preliminary data.</text>
</comment>
<evidence type="ECO:0000313" key="2">
    <source>
        <dbReference type="EMBL" id="MDX4068546.1"/>
    </source>
</evidence>
<evidence type="ECO:0000313" key="4">
    <source>
        <dbReference type="Proteomes" id="UP000245014"/>
    </source>
</evidence>
<reference evidence="3 4" key="1">
    <citation type="submission" date="2018-05" db="EMBL/GenBank/DDBJ databases">
        <title>Antimicrobial susceptibility testing and genomic analysis of Arcobacter skirrowii strains and one Arcobacter butzleri isolated from German poultry farms.</title>
        <authorList>
            <person name="Haenel I."/>
            <person name="Hotzel H."/>
            <person name="Tomaso H."/>
            <person name="Busch A."/>
        </authorList>
    </citation>
    <scope>NUCLEOTIDE SEQUENCE [LARGE SCALE GENOMIC DNA]</scope>
    <source>
        <strain evidence="3">17-1208-2</strain>
        <strain evidence="4">v</strain>
    </source>
</reference>
<evidence type="ECO:0008006" key="5">
    <source>
        <dbReference type="Google" id="ProtNLM"/>
    </source>
</evidence>
<dbReference type="KEGG" id="ask:EI285_01940"/>
<dbReference type="GeneID" id="61750171"/>
<keyword evidence="1" id="KW-0472">Membrane</keyword>
<reference evidence="2" key="3">
    <citation type="submission" date="2023-07" db="EMBL/GenBank/DDBJ databases">
        <authorList>
            <person name="Zhang M."/>
            <person name="Zhou G."/>
        </authorList>
    </citation>
    <scope>NUCLEOTIDE SEQUENCE</scope>
    <source>
        <strain evidence="2">BJSY19SF1-2</strain>
    </source>
</reference>
<keyword evidence="1" id="KW-0812">Transmembrane</keyword>